<comment type="caution">
    <text evidence="1">The sequence shown here is derived from an EMBL/GenBank/DDBJ whole genome shotgun (WGS) entry which is preliminary data.</text>
</comment>
<evidence type="ECO:0008006" key="2">
    <source>
        <dbReference type="Google" id="ProtNLM"/>
    </source>
</evidence>
<dbReference type="EMBL" id="BARV01028492">
    <property type="protein sequence ID" value="GAI34355.1"/>
    <property type="molecule type" value="Genomic_DNA"/>
</dbReference>
<reference evidence="1" key="1">
    <citation type="journal article" date="2014" name="Front. Microbiol.">
        <title>High frequency of phylogenetically diverse reductive dehalogenase-homologous genes in deep subseafloor sedimentary metagenomes.</title>
        <authorList>
            <person name="Kawai M."/>
            <person name="Futagami T."/>
            <person name="Toyoda A."/>
            <person name="Takaki Y."/>
            <person name="Nishi S."/>
            <person name="Hori S."/>
            <person name="Arai W."/>
            <person name="Tsubouchi T."/>
            <person name="Morono Y."/>
            <person name="Uchiyama I."/>
            <person name="Ito T."/>
            <person name="Fujiyama A."/>
            <person name="Inagaki F."/>
            <person name="Takami H."/>
        </authorList>
    </citation>
    <scope>NUCLEOTIDE SEQUENCE</scope>
    <source>
        <strain evidence="1">Expedition CK06-06</strain>
    </source>
</reference>
<dbReference type="AlphaFoldDB" id="X1P5Q2"/>
<gene>
    <name evidence="1" type="ORF">S06H3_45596</name>
</gene>
<sequence length="125" mass="14058">MICTESYPDTLKYFLTTNIKNAPDKKTGELKPLERGDLCDLSANPTQFDITSYEVDHSIYGSTGYILSGDTTIAYTGDFRLHGKNADKSERFIKKAKNASILIIEGTRTSREDIDQSEEEVYDNC</sequence>
<dbReference type="SUPFAM" id="SSF56281">
    <property type="entry name" value="Metallo-hydrolase/oxidoreductase"/>
    <property type="match status" value="1"/>
</dbReference>
<name>X1P5Q2_9ZZZZ</name>
<proteinExistence type="predicted"/>
<accession>X1P5Q2</accession>
<protein>
    <recommendedName>
        <fullName evidence="2">Metallo-beta-lactamase domain-containing protein</fullName>
    </recommendedName>
</protein>
<dbReference type="InterPro" id="IPR036866">
    <property type="entry name" value="RibonucZ/Hydroxyglut_hydro"/>
</dbReference>
<feature type="non-terminal residue" evidence="1">
    <location>
        <position position="125"/>
    </location>
</feature>
<organism evidence="1">
    <name type="scientific">marine sediment metagenome</name>
    <dbReference type="NCBI Taxonomy" id="412755"/>
    <lineage>
        <taxon>unclassified sequences</taxon>
        <taxon>metagenomes</taxon>
        <taxon>ecological metagenomes</taxon>
    </lineage>
</organism>
<evidence type="ECO:0000313" key="1">
    <source>
        <dbReference type="EMBL" id="GAI34355.1"/>
    </source>
</evidence>
<dbReference type="Gene3D" id="3.60.15.10">
    <property type="entry name" value="Ribonuclease Z/Hydroxyacylglutathione hydrolase-like"/>
    <property type="match status" value="1"/>
</dbReference>